<evidence type="ECO:0000256" key="9">
    <source>
        <dbReference type="ARBA" id="ARBA00022737"/>
    </source>
</evidence>
<feature type="binding site" evidence="19">
    <location>
        <position position="300"/>
    </location>
    <ligand>
        <name>Mn(2+)</name>
        <dbReference type="ChEBI" id="CHEBI:29035"/>
        <label>2</label>
    </ligand>
</feature>
<dbReference type="InterPro" id="IPR058047">
    <property type="entry name" value="CPSase_preATP-grasp"/>
</dbReference>
<name>A0A7C1FUW2_9CHLR</name>
<dbReference type="PROSITE" id="PS00867">
    <property type="entry name" value="CPSASE_2"/>
    <property type="match status" value="2"/>
</dbReference>
<dbReference type="CDD" id="cd01424">
    <property type="entry name" value="MGS_CPS_II"/>
    <property type="match status" value="1"/>
</dbReference>
<feature type="binding site" evidence="19">
    <location>
        <position position="302"/>
    </location>
    <ligand>
        <name>Mn(2+)</name>
        <dbReference type="ChEBI" id="CHEBI:29035"/>
        <label>2</label>
    </ligand>
</feature>
<feature type="binding site" evidence="19">
    <location>
        <position position="881"/>
    </location>
    <ligand>
        <name>Mg(2+)</name>
        <dbReference type="ChEBI" id="CHEBI:18420"/>
        <label>3</label>
    </ligand>
</feature>
<evidence type="ECO:0000256" key="15">
    <source>
        <dbReference type="ARBA" id="ARBA00047359"/>
    </source>
</evidence>
<dbReference type="SUPFAM" id="SSF48108">
    <property type="entry name" value="Carbamoyl phosphate synthetase, large subunit connection domain"/>
    <property type="match status" value="1"/>
</dbReference>
<evidence type="ECO:0000256" key="6">
    <source>
        <dbReference type="ARBA" id="ARBA00022598"/>
    </source>
</evidence>
<gene>
    <name evidence="19 22" type="primary">carB</name>
    <name evidence="22" type="ORF">ENQ20_20715</name>
</gene>
<feature type="binding site" evidence="19">
    <location>
        <position position="828"/>
    </location>
    <ligand>
        <name>ATP</name>
        <dbReference type="ChEBI" id="CHEBI:30616"/>
        <label>2</label>
    </ligand>
</feature>
<feature type="binding site" evidence="19">
    <location>
        <position position="176"/>
    </location>
    <ligand>
        <name>ATP</name>
        <dbReference type="ChEBI" id="CHEBI:30616"/>
        <label>1</label>
    </ligand>
</feature>
<comment type="cofactor">
    <cofactor evidence="1">
        <name>Mn(2+)</name>
        <dbReference type="ChEBI" id="CHEBI:29035"/>
    </cofactor>
</comment>
<evidence type="ECO:0000313" key="22">
    <source>
        <dbReference type="EMBL" id="HDX33880.1"/>
    </source>
</evidence>
<dbReference type="EC" id="6.3.4.16" evidence="19"/>
<dbReference type="FunFam" id="3.40.50.20:FF:000003">
    <property type="entry name" value="Carbamoyl-phosphate synthase large chain"/>
    <property type="match status" value="1"/>
</dbReference>
<dbReference type="SUPFAM" id="SSF56059">
    <property type="entry name" value="Glutathione synthetase ATP-binding domain-like"/>
    <property type="match status" value="2"/>
</dbReference>
<dbReference type="GO" id="GO:0004087">
    <property type="term" value="F:carbamoyl-phosphate synthase (ammonia) activity"/>
    <property type="evidence" value="ECO:0007669"/>
    <property type="project" value="UniProtKB-EC"/>
</dbReference>
<dbReference type="GO" id="GO:0004088">
    <property type="term" value="F:carbamoyl-phosphate synthase (glutamine-hydrolyzing) activity"/>
    <property type="evidence" value="ECO:0007669"/>
    <property type="project" value="UniProtKB-UniRule"/>
</dbReference>
<evidence type="ECO:0000256" key="14">
    <source>
        <dbReference type="ARBA" id="ARBA00023211"/>
    </source>
</evidence>
<feature type="binding site" evidence="19">
    <location>
        <position position="209"/>
    </location>
    <ligand>
        <name>ATP</name>
        <dbReference type="ChEBI" id="CHEBI:30616"/>
        <label>1</label>
    </ligand>
</feature>
<dbReference type="Gene3D" id="1.10.1030.10">
    <property type="entry name" value="Carbamoyl-phosphate synthetase, large subunit oligomerisation domain"/>
    <property type="match status" value="1"/>
</dbReference>
<dbReference type="SMART" id="SM01096">
    <property type="entry name" value="CPSase_L_D3"/>
    <property type="match status" value="1"/>
</dbReference>
<evidence type="ECO:0000259" key="21">
    <source>
        <dbReference type="PROSITE" id="PS51855"/>
    </source>
</evidence>
<dbReference type="InterPro" id="IPR011761">
    <property type="entry name" value="ATP-grasp"/>
</dbReference>
<dbReference type="InterPro" id="IPR033937">
    <property type="entry name" value="MGS_CPS_CarB"/>
</dbReference>
<keyword evidence="12" id="KW-0460">Magnesium</keyword>
<dbReference type="SMART" id="SM00851">
    <property type="entry name" value="MGS"/>
    <property type="match status" value="1"/>
</dbReference>
<dbReference type="PROSITE" id="PS50975">
    <property type="entry name" value="ATP_GRASP"/>
    <property type="match status" value="2"/>
</dbReference>
<dbReference type="InterPro" id="IPR005480">
    <property type="entry name" value="CPSase_lsu_oligo"/>
</dbReference>
<evidence type="ECO:0000256" key="12">
    <source>
        <dbReference type="ARBA" id="ARBA00022842"/>
    </source>
</evidence>
<comment type="caution">
    <text evidence="22">The sequence shown here is derived from an EMBL/GenBank/DDBJ whole genome shotgun (WGS) entry which is preliminary data.</text>
</comment>
<feature type="binding site" evidence="19">
    <location>
        <position position="242"/>
    </location>
    <ligand>
        <name>ATP</name>
        <dbReference type="ChEBI" id="CHEBI:30616"/>
        <label>1</label>
    </ligand>
</feature>
<dbReference type="HAMAP" id="MF_01210_B">
    <property type="entry name" value="CPSase_L_chain_B"/>
    <property type="match status" value="1"/>
</dbReference>
<keyword evidence="10 19" id="KW-0547">Nucleotide-binding</keyword>
<evidence type="ECO:0000256" key="7">
    <source>
        <dbReference type="ARBA" id="ARBA00022605"/>
    </source>
</evidence>
<reference evidence="22" key="1">
    <citation type="journal article" date="2020" name="mSystems">
        <title>Genome- and Community-Level Interaction Insights into Carbon Utilization and Element Cycling Functions of Hydrothermarchaeota in Hydrothermal Sediment.</title>
        <authorList>
            <person name="Zhou Z."/>
            <person name="Liu Y."/>
            <person name="Xu W."/>
            <person name="Pan J."/>
            <person name="Luo Z.H."/>
            <person name="Li M."/>
        </authorList>
    </citation>
    <scope>NUCLEOTIDE SEQUENCE [LARGE SCALE GENOMIC DNA]</scope>
    <source>
        <strain evidence="22">SpSt-289</strain>
    </source>
</reference>
<feature type="binding site" evidence="19">
    <location>
        <position position="243"/>
    </location>
    <ligand>
        <name>ATP</name>
        <dbReference type="ChEBI" id="CHEBI:30616"/>
        <label>1</label>
    </ligand>
</feature>
<dbReference type="EC" id="6.3.5.5" evidence="19"/>
<feature type="binding site" evidence="19">
    <location>
        <position position="883"/>
    </location>
    <ligand>
        <name>Mg(2+)</name>
        <dbReference type="ChEBI" id="CHEBI:18420"/>
        <label>4</label>
    </ligand>
</feature>
<dbReference type="Pfam" id="PF02787">
    <property type="entry name" value="CPSase_L_D3"/>
    <property type="match status" value="1"/>
</dbReference>
<feature type="binding site" evidence="19">
    <location>
        <position position="794"/>
    </location>
    <ligand>
        <name>ATP</name>
        <dbReference type="ChEBI" id="CHEBI:30616"/>
        <label>2</label>
    </ligand>
</feature>
<evidence type="ECO:0000256" key="16">
    <source>
        <dbReference type="ARBA" id="ARBA00048816"/>
    </source>
</evidence>
<feature type="binding site" evidence="19">
    <location>
        <position position="826"/>
    </location>
    <ligand>
        <name>ATP</name>
        <dbReference type="ChEBI" id="CHEBI:30616"/>
        <label>2</label>
    </ligand>
</feature>
<comment type="similarity">
    <text evidence="4 19">Belongs to the CarB family.</text>
</comment>
<evidence type="ECO:0000256" key="5">
    <source>
        <dbReference type="ARBA" id="ARBA00022571"/>
    </source>
</evidence>
<dbReference type="Pfam" id="PF02142">
    <property type="entry name" value="MGS"/>
    <property type="match status" value="1"/>
</dbReference>
<feature type="binding site" evidence="19">
    <location>
        <position position="244"/>
    </location>
    <ligand>
        <name>ATP</name>
        <dbReference type="ChEBI" id="CHEBI:30616"/>
        <label>1</label>
    </ligand>
</feature>
<dbReference type="Gene3D" id="3.30.470.20">
    <property type="entry name" value="ATP-grasp fold, B domain"/>
    <property type="match status" value="2"/>
</dbReference>
<feature type="binding site" evidence="19">
    <location>
        <position position="216"/>
    </location>
    <ligand>
        <name>ATP</name>
        <dbReference type="ChEBI" id="CHEBI:30616"/>
        <label>1</label>
    </ligand>
</feature>
<dbReference type="AlphaFoldDB" id="A0A7C1FUW2"/>
<comment type="function">
    <text evidence="17 19">Large subunit of the glutamine-dependent carbamoyl phosphate synthetase (CPSase). CPSase catalyzes the formation of carbamoyl phosphate from the ammonia moiety of glutamine, carbonate, and phosphate donated by ATP, constituting the first step of 2 biosynthetic pathways, one leading to arginine and/or urea and the other to pyrimidine nucleotides. The large subunit (synthetase) binds the substrates ammonia (free or transferred from glutamine from the small subunit), hydrogencarbonate and ATP and carries out an ATP-coupled ligase reaction, activating hydrogencarbonate by forming carboxy phosphate which reacts with ammonia to form carbamoyl phosphate.</text>
</comment>
<evidence type="ECO:0000256" key="3">
    <source>
        <dbReference type="ARBA" id="ARBA00005077"/>
    </source>
</evidence>
<comment type="catalytic activity">
    <reaction evidence="16 19">
        <text>hydrogencarbonate + L-glutamine + 2 ATP + H2O = carbamoyl phosphate + L-glutamate + 2 ADP + phosphate + 2 H(+)</text>
        <dbReference type="Rhea" id="RHEA:18633"/>
        <dbReference type="ChEBI" id="CHEBI:15377"/>
        <dbReference type="ChEBI" id="CHEBI:15378"/>
        <dbReference type="ChEBI" id="CHEBI:17544"/>
        <dbReference type="ChEBI" id="CHEBI:29985"/>
        <dbReference type="ChEBI" id="CHEBI:30616"/>
        <dbReference type="ChEBI" id="CHEBI:43474"/>
        <dbReference type="ChEBI" id="CHEBI:58228"/>
        <dbReference type="ChEBI" id="CHEBI:58359"/>
        <dbReference type="ChEBI" id="CHEBI:456216"/>
        <dbReference type="EC" id="6.3.5.5"/>
    </reaction>
</comment>
<feature type="binding site" evidence="19">
    <location>
        <position position="755"/>
    </location>
    <ligand>
        <name>ATP</name>
        <dbReference type="ChEBI" id="CHEBI:30616"/>
        <label>2</label>
    </ligand>
</feature>
<dbReference type="InterPro" id="IPR036914">
    <property type="entry name" value="MGS-like_dom_sf"/>
</dbReference>
<accession>A0A7C1FUW2</accession>
<dbReference type="PANTHER" id="PTHR11405">
    <property type="entry name" value="CARBAMOYLTRANSFERASE FAMILY MEMBER"/>
    <property type="match status" value="1"/>
</dbReference>
<feature type="binding site" evidence="19">
    <location>
        <position position="796"/>
    </location>
    <ligand>
        <name>ATP</name>
        <dbReference type="ChEBI" id="CHEBI:30616"/>
        <label>2</label>
    </ligand>
</feature>
<dbReference type="PANTHER" id="PTHR11405:SF53">
    <property type="entry name" value="CARBAMOYL-PHOSPHATE SYNTHASE [AMMONIA], MITOCHONDRIAL"/>
    <property type="match status" value="1"/>
</dbReference>
<feature type="binding site" evidence="19">
    <location>
        <position position="177"/>
    </location>
    <ligand>
        <name>ATP</name>
        <dbReference type="ChEBI" id="CHEBI:30616"/>
        <label>1</label>
    </ligand>
</feature>
<feature type="binding site" evidence="19">
    <location>
        <position position="881"/>
    </location>
    <ligand>
        <name>Mg(2+)</name>
        <dbReference type="ChEBI" id="CHEBI:18420"/>
        <label>4</label>
    </ligand>
</feature>
<sequence length="1118" mass="122166">MPKRTDISSILIIGSGPIVIGQACEFDYSGVQACKALRQEGYRVVLVNSNPATIMTDPEFSDATYIEPLTVEILEKIIARERPDALLPTVGGQTGLNLGVALAEEGILDRYGVELIGANLRAIKVAEDRQLFKEAMTAYGLESPRSGVARSLEEARQIAQWIGRYPIFIRPSFTLGGSGAGTVFTPQEFDEKVAWGLKESPVHTVLIEESLIGWKEYELEVMRDAADNFVVICSIENLDAMGVHTGDSITVAPAQTLTDKEYQRLRDQARLVMRAVGVETGGSNVQFAVDPQTGRVVVIEMNPRVSRSSALASKATGFPIAKLAAKVAVGYTLDELKNDITRKTVAAFEPSIDYVVVKMPRWAFEKFPGVDRELGPQMKSVGEAMAIGRTFKEALQKAVRSLEIGRDGLGPLERDPFTGGYKGYDPGVTLHDLLRIPNRDRLFAVYEALLRGENQATISQLTGYDPWFVAQMAQIADFERNLTTLDDVALDYATLRKAKRMGFSDRQLARILNQKMENRRTGERESGSAREQEALRTPLTELDVRRMRIELGLTPTYHQVDTCAAEFEAYTPYLYSSYESESEAPPTERRKVVILGGGPNRIGQGIEFDYCCCHAAFALRDLGYETVMVNCNPETVSTDYDTSDRLYFEPLTLEDVLNIVERENRGPKGDAANLVRGVIVQFGGQTPLNLANALQAAGAPILGTSPEAIDLAEDRDRFAALLKELDIPAPEHGTACTIEEAVDVAARIGYPVVVRPSYVLGGRAMAIVDSEADLRRYMAEAVSVVEGKPVLIDQFLEDAFEIDVDAVADGERVVIGGIMQHIEEAGIHSGDSACVLPPYKISNYHLSIIREYTEKLGLALQVRGLMNVQYAIKDDVVYVLEVNPRASRTVPFVSKATGVPLAKIAARVMAGESLAEIGFLHEPEVDGFFVKEAVLPWKKFTGIDALLGPEMRSTGEVMGHASSFGHAFAKSQLAAGAGLPLEGGVLITVNDFDKGSALKIARDLHRMGFKLYATPGTGAYFARAGLPVTILQKGSSDQPGYSTLDALRDGKIQMIINTPLGANAREDGARIRRLATRMEIPLITTLSAAAAAVSGIRALRQKELRVRSLQEHHHLVRA</sequence>
<comment type="caution">
    <text evidence="19">Lacks conserved residue(s) required for the propagation of feature annotation.</text>
</comment>
<feature type="binding site" evidence="19">
    <location>
        <position position="211"/>
    </location>
    <ligand>
        <name>ATP</name>
        <dbReference type="ChEBI" id="CHEBI:30616"/>
        <label>1</label>
    </ligand>
</feature>
<keyword evidence="14" id="KW-0464">Manganese</keyword>
<comment type="catalytic activity">
    <reaction evidence="15 19">
        <text>hydrogencarbonate + NH4(+) + 2 ATP = carbamoyl phosphate + 2 ADP + phosphate + 2 H(+)</text>
        <dbReference type="Rhea" id="RHEA:18029"/>
        <dbReference type="ChEBI" id="CHEBI:15378"/>
        <dbReference type="ChEBI" id="CHEBI:17544"/>
        <dbReference type="ChEBI" id="CHEBI:28938"/>
        <dbReference type="ChEBI" id="CHEBI:30616"/>
        <dbReference type="ChEBI" id="CHEBI:43474"/>
        <dbReference type="ChEBI" id="CHEBI:58228"/>
        <dbReference type="ChEBI" id="CHEBI:456216"/>
        <dbReference type="EC" id="6.3.4.16"/>
    </reaction>
</comment>
<evidence type="ECO:0000256" key="13">
    <source>
        <dbReference type="ARBA" id="ARBA00022975"/>
    </source>
</evidence>
<feature type="binding site" evidence="19">
    <location>
        <position position="829"/>
    </location>
    <ligand>
        <name>ATP</name>
        <dbReference type="ChEBI" id="CHEBI:30616"/>
        <label>2</label>
    </ligand>
</feature>
<feature type="domain" description="ATP-grasp" evidence="20">
    <location>
        <begin position="719"/>
        <end position="910"/>
    </location>
</feature>
<dbReference type="NCBIfam" id="NF003671">
    <property type="entry name" value="PRK05294.1"/>
    <property type="match status" value="1"/>
</dbReference>
<keyword evidence="6 19" id="KW-0436">Ligase</keyword>
<feature type="binding site" evidence="19">
    <location>
        <position position="300"/>
    </location>
    <ligand>
        <name>Mg(2+)</name>
        <dbReference type="ChEBI" id="CHEBI:18420"/>
        <label>1</label>
    </ligand>
</feature>
<feature type="binding site" evidence="19">
    <location>
        <position position="170"/>
    </location>
    <ligand>
        <name>ATP</name>
        <dbReference type="ChEBI" id="CHEBI:30616"/>
        <label>1</label>
    </ligand>
</feature>
<feature type="binding site" evidence="19">
    <location>
        <position position="286"/>
    </location>
    <ligand>
        <name>Mn(2+)</name>
        <dbReference type="ChEBI" id="CHEBI:29035"/>
        <label>1</label>
    </ligand>
</feature>
<dbReference type="Gene3D" id="3.40.50.20">
    <property type="match status" value="2"/>
</dbReference>
<organism evidence="22">
    <name type="scientific">Caldilinea aerophila</name>
    <dbReference type="NCBI Taxonomy" id="133453"/>
    <lineage>
        <taxon>Bacteria</taxon>
        <taxon>Bacillati</taxon>
        <taxon>Chloroflexota</taxon>
        <taxon>Caldilineae</taxon>
        <taxon>Caldilineales</taxon>
        <taxon>Caldilineaceae</taxon>
        <taxon>Caldilinea</taxon>
    </lineage>
</organism>
<evidence type="ECO:0000256" key="19">
    <source>
        <dbReference type="HAMAP-Rule" id="MF_01210"/>
    </source>
</evidence>
<comment type="subunit">
    <text evidence="18 19">Composed of two chains; the small (or glutamine) chain promotes the hydrolysis of glutamine to ammonia, which is used by the large (or ammonia) chain to synthesize carbamoyl phosphate. Tetramer of heterodimers (alpha,beta)4.</text>
</comment>
<evidence type="ECO:0000256" key="11">
    <source>
        <dbReference type="ARBA" id="ARBA00022840"/>
    </source>
</evidence>
<keyword evidence="7 19" id="KW-0028">Amino-acid biosynthesis</keyword>
<feature type="binding site" evidence="19">
    <location>
        <position position="286"/>
    </location>
    <ligand>
        <name>Mg(2+)</name>
        <dbReference type="ChEBI" id="CHEBI:18420"/>
        <label>1</label>
    </ligand>
</feature>
<evidence type="ECO:0000256" key="2">
    <source>
        <dbReference type="ARBA" id="ARBA00004812"/>
    </source>
</evidence>
<dbReference type="InterPro" id="IPR016185">
    <property type="entry name" value="PreATP-grasp_dom_sf"/>
</dbReference>
<dbReference type="FunFam" id="3.30.1490.20:FF:000001">
    <property type="entry name" value="Carbamoyl-phosphate synthase large chain"/>
    <property type="match status" value="1"/>
</dbReference>
<evidence type="ECO:0000259" key="20">
    <source>
        <dbReference type="PROSITE" id="PS50975"/>
    </source>
</evidence>
<feature type="binding site" evidence="19">
    <location>
        <position position="881"/>
    </location>
    <ligand>
        <name>Mn(2+)</name>
        <dbReference type="ChEBI" id="CHEBI:29035"/>
        <label>3</label>
    </ligand>
</feature>
<proteinExistence type="inferred from homology"/>
<evidence type="ECO:0000256" key="17">
    <source>
        <dbReference type="ARBA" id="ARBA00057223"/>
    </source>
</evidence>
<feature type="binding site" evidence="19">
    <location>
        <position position="300"/>
    </location>
    <ligand>
        <name>Mg(2+)</name>
        <dbReference type="ChEBI" id="CHEBI:18420"/>
        <label>2</label>
    </ligand>
</feature>
<keyword evidence="5 19" id="KW-0055">Arginine biosynthesis</keyword>
<dbReference type="EMBL" id="DSMG01000210">
    <property type="protein sequence ID" value="HDX33880.1"/>
    <property type="molecule type" value="Genomic_DNA"/>
</dbReference>
<dbReference type="Pfam" id="PF02786">
    <property type="entry name" value="CPSase_L_D2"/>
    <property type="match status" value="2"/>
</dbReference>
<feature type="binding site" evidence="19">
    <location>
        <position position="300"/>
    </location>
    <ligand>
        <name>ATP</name>
        <dbReference type="ChEBI" id="CHEBI:30616"/>
        <label>1</label>
    </ligand>
</feature>
<feature type="binding site" evidence="19">
    <location>
        <position position="869"/>
    </location>
    <ligand>
        <name>Mg(2+)</name>
        <dbReference type="ChEBI" id="CHEBI:18420"/>
        <label>3</label>
    </ligand>
</feature>
<dbReference type="PROSITE" id="PS51855">
    <property type="entry name" value="MGS"/>
    <property type="match status" value="1"/>
</dbReference>
<dbReference type="NCBIfam" id="TIGR01369">
    <property type="entry name" value="CPSaseII_lrg"/>
    <property type="match status" value="1"/>
</dbReference>
<comment type="pathway">
    <text evidence="3 19">Amino-acid biosynthesis; L-arginine biosynthesis; carbamoyl phosphate from bicarbonate: step 1/1.</text>
</comment>
<keyword evidence="13 19" id="KW-0665">Pyrimidine biosynthesis</keyword>
<feature type="binding site" evidence="19">
    <location>
        <position position="881"/>
    </location>
    <ligand>
        <name>Mn(2+)</name>
        <dbReference type="ChEBI" id="CHEBI:29035"/>
        <label>4</label>
    </ligand>
</feature>
<comment type="pathway">
    <text evidence="2 19">Pyrimidine metabolism; UMP biosynthesis via de novo pathway; (S)-dihydroorotate from bicarbonate: step 1/3.</text>
</comment>
<protein>
    <recommendedName>
        <fullName evidence="19">Carbamoyl phosphate synthase large chain</fullName>
        <ecNumber evidence="19">6.3.4.16</ecNumber>
        <ecNumber evidence="19">6.3.5.5</ecNumber>
    </recommendedName>
    <alternativeName>
        <fullName evidence="19">Carbamoyl phosphate synthetase ammonia chain</fullName>
    </alternativeName>
</protein>
<dbReference type="GO" id="GO:0044205">
    <property type="term" value="P:'de novo' UMP biosynthetic process"/>
    <property type="evidence" value="ECO:0007669"/>
    <property type="project" value="UniProtKB-UniRule"/>
</dbReference>
<comment type="domain">
    <text evidence="19">The large subunit is composed of 2 ATP-grasp domains that are involved in binding the 2 ATP molecules needed for carbamoyl phosphate synthesis. The N-terminal ATP-grasp domain (referred to as the carboxyphosphate synthetic component) catalyzes the ATP-dependent phosphorylation of hydrogencarbonate to carboxyphosphate and the subsequent nucleophilic attack by ammonia to form a carbamate intermediate. The C-terminal ATP-grasp domain (referred to as the carbamoyl phosphate synthetic component) then catalyzes the phosphorylation of carbamate with the second ATP to form the end product carbamoyl phosphate. The reactive and unstable enzyme intermediates are sequentially channeled from one active site to the next through the interior of the protein over a distance of at least 96 A.</text>
</comment>
<dbReference type="FunFam" id="1.10.1030.10:FF:000002">
    <property type="entry name" value="Carbamoyl-phosphate synthase large chain"/>
    <property type="match status" value="1"/>
</dbReference>
<feature type="region of interest" description="Allosteric domain" evidence="19">
    <location>
        <begin position="977"/>
        <end position="1118"/>
    </location>
</feature>
<dbReference type="FunFam" id="3.30.470.20:FF:000007">
    <property type="entry name" value="Carbamoyl-phosphate synthase large chain"/>
    <property type="match status" value="1"/>
</dbReference>
<dbReference type="FunFam" id="3.30.470.20:FF:000013">
    <property type="entry name" value="Carbamoyl-phosphate synthase large chain"/>
    <property type="match status" value="1"/>
</dbReference>
<feature type="region of interest" description="Carboxyphosphate synthetic domain" evidence="19">
    <location>
        <begin position="1"/>
        <end position="403"/>
    </location>
</feature>
<keyword evidence="8" id="KW-0479">Metal-binding</keyword>
<evidence type="ECO:0000256" key="8">
    <source>
        <dbReference type="ARBA" id="ARBA00022723"/>
    </source>
</evidence>
<evidence type="ECO:0000256" key="1">
    <source>
        <dbReference type="ARBA" id="ARBA00001936"/>
    </source>
</evidence>
<dbReference type="PROSITE" id="PS00866">
    <property type="entry name" value="CPSASE_1"/>
    <property type="match status" value="1"/>
</dbReference>
<feature type="binding site" evidence="19">
    <location>
        <position position="883"/>
    </location>
    <ligand>
        <name>Mn(2+)</name>
        <dbReference type="ChEBI" id="CHEBI:29035"/>
        <label>4</label>
    </ligand>
</feature>
<dbReference type="Pfam" id="PF25596">
    <property type="entry name" value="CPSase_L_D1"/>
    <property type="match status" value="2"/>
</dbReference>
<feature type="binding site" evidence="19">
    <location>
        <position position="801"/>
    </location>
    <ligand>
        <name>ATP</name>
        <dbReference type="ChEBI" id="CHEBI:30616"/>
        <label>2</label>
    </ligand>
</feature>
<dbReference type="FunFam" id="3.40.50.20:FF:000001">
    <property type="entry name" value="Carbamoyl-phosphate synthase large chain"/>
    <property type="match status" value="1"/>
</dbReference>
<feature type="domain" description="ATP-grasp" evidence="20">
    <location>
        <begin position="133"/>
        <end position="329"/>
    </location>
</feature>
<dbReference type="InterPro" id="IPR036897">
    <property type="entry name" value="CarbamoylP_synth_lsu_oligo_sf"/>
</dbReference>
<dbReference type="InterPro" id="IPR005479">
    <property type="entry name" value="CPAse_ATP-bd"/>
</dbReference>
<feature type="domain" description="MGS-like" evidence="21">
    <location>
        <begin position="977"/>
        <end position="1118"/>
    </location>
</feature>
<evidence type="ECO:0000256" key="10">
    <source>
        <dbReference type="ARBA" id="ARBA00022741"/>
    </source>
</evidence>
<dbReference type="GO" id="GO:0006541">
    <property type="term" value="P:glutamine metabolic process"/>
    <property type="evidence" value="ECO:0007669"/>
    <property type="project" value="TreeGrafter"/>
</dbReference>
<dbReference type="InterPro" id="IPR005483">
    <property type="entry name" value="CPSase_dom"/>
</dbReference>
<dbReference type="PROSITE" id="PS51257">
    <property type="entry name" value="PROKAR_LIPOPROTEIN"/>
    <property type="match status" value="1"/>
</dbReference>
<dbReference type="UniPathway" id="UPA00070">
    <property type="reaction ID" value="UER00115"/>
</dbReference>
<dbReference type="Gene3D" id="3.40.50.1380">
    <property type="entry name" value="Methylglyoxal synthase-like domain"/>
    <property type="match status" value="1"/>
</dbReference>
<feature type="binding site" evidence="19">
    <location>
        <position position="286"/>
    </location>
    <ligand>
        <name>ATP</name>
        <dbReference type="ChEBI" id="CHEBI:30616"/>
        <label>1</label>
    </ligand>
</feature>
<feature type="binding site" evidence="19">
    <location>
        <position position="129"/>
    </location>
    <ligand>
        <name>ATP</name>
        <dbReference type="ChEBI" id="CHEBI:30616"/>
        <label>1</label>
    </ligand>
</feature>
<dbReference type="InterPro" id="IPR011607">
    <property type="entry name" value="MGS-like_dom"/>
</dbReference>
<feature type="binding site" evidence="19">
    <location>
        <position position="869"/>
    </location>
    <ligand>
        <name>ATP</name>
        <dbReference type="ChEBI" id="CHEBI:30616"/>
        <label>2</label>
    </ligand>
</feature>
<comment type="cofactor">
    <cofactor evidence="19">
        <name>Mg(2+)</name>
        <dbReference type="ChEBI" id="CHEBI:18420"/>
    </cofactor>
    <cofactor evidence="19">
        <name>Mn(2+)</name>
        <dbReference type="ChEBI" id="CHEBI:29035"/>
    </cofactor>
    <text evidence="19">Binds 4 Mg(2+) or Mn(2+) ions per subunit.</text>
</comment>
<feature type="binding site" evidence="19">
    <location>
        <position position="869"/>
    </location>
    <ligand>
        <name>Mn(2+)</name>
        <dbReference type="ChEBI" id="CHEBI:29035"/>
        <label>3</label>
    </ligand>
</feature>
<dbReference type="SUPFAM" id="SSF52335">
    <property type="entry name" value="Methylglyoxal synthase-like"/>
    <property type="match status" value="1"/>
</dbReference>
<keyword evidence="9 19" id="KW-0677">Repeat</keyword>
<dbReference type="HAMAP" id="MF_01210_A">
    <property type="entry name" value="CPSase_L_chain_A"/>
    <property type="match status" value="1"/>
</dbReference>
<dbReference type="GO" id="GO:0005524">
    <property type="term" value="F:ATP binding"/>
    <property type="evidence" value="ECO:0007669"/>
    <property type="project" value="UniProtKB-UniRule"/>
</dbReference>
<dbReference type="PRINTS" id="PR00098">
    <property type="entry name" value="CPSASE"/>
</dbReference>
<feature type="binding site" evidence="19">
    <location>
        <position position="827"/>
    </location>
    <ligand>
        <name>ATP</name>
        <dbReference type="ChEBI" id="CHEBI:30616"/>
        <label>2</label>
    </ligand>
</feature>
<feature type="binding site" evidence="19">
    <location>
        <position position="300"/>
    </location>
    <ligand>
        <name>Mn(2+)</name>
        <dbReference type="ChEBI" id="CHEBI:29035"/>
        <label>1</label>
    </ligand>
</feature>
<dbReference type="UniPathway" id="UPA00068">
    <property type="reaction ID" value="UER00171"/>
</dbReference>
<dbReference type="InterPro" id="IPR006275">
    <property type="entry name" value="CPSase_lsu"/>
</dbReference>
<evidence type="ECO:0000256" key="4">
    <source>
        <dbReference type="ARBA" id="ARBA00009799"/>
    </source>
</evidence>
<keyword evidence="11 19" id="KW-0067">ATP-binding</keyword>
<dbReference type="GO" id="GO:0006526">
    <property type="term" value="P:L-arginine biosynthetic process"/>
    <property type="evidence" value="ECO:0007669"/>
    <property type="project" value="UniProtKB-UniRule"/>
</dbReference>
<dbReference type="GO" id="GO:0005737">
    <property type="term" value="C:cytoplasm"/>
    <property type="evidence" value="ECO:0007669"/>
    <property type="project" value="TreeGrafter"/>
</dbReference>
<dbReference type="GO" id="GO:0046872">
    <property type="term" value="F:metal ion binding"/>
    <property type="evidence" value="ECO:0007669"/>
    <property type="project" value="UniProtKB-KW"/>
</dbReference>
<evidence type="ECO:0000256" key="18">
    <source>
        <dbReference type="ARBA" id="ARBA00062056"/>
    </source>
</evidence>
<feature type="binding site" evidence="19">
    <location>
        <position position="881"/>
    </location>
    <ligand>
        <name>ATP</name>
        <dbReference type="ChEBI" id="CHEBI:30616"/>
        <label>2</label>
    </ligand>
</feature>
<feature type="binding site" evidence="19">
    <location>
        <position position="302"/>
    </location>
    <ligand>
        <name>Mg(2+)</name>
        <dbReference type="ChEBI" id="CHEBI:18420"/>
        <label>2</label>
    </ligand>
</feature>
<dbReference type="SUPFAM" id="SSF52440">
    <property type="entry name" value="PreATP-grasp domain"/>
    <property type="match status" value="2"/>
</dbReference>